<comment type="caution">
    <text evidence="1">The sequence shown here is derived from an EMBL/GenBank/DDBJ whole genome shotgun (WGS) entry which is preliminary data.</text>
</comment>
<evidence type="ECO:0000313" key="2">
    <source>
        <dbReference type="Proteomes" id="UP001060085"/>
    </source>
</evidence>
<dbReference type="EMBL" id="CM044705">
    <property type="protein sequence ID" value="KAI5662016.1"/>
    <property type="molecule type" value="Genomic_DNA"/>
</dbReference>
<name>A0ACC0AN30_CATRO</name>
<reference evidence="2" key="1">
    <citation type="journal article" date="2023" name="Nat. Plants">
        <title>Single-cell RNA sequencing provides a high-resolution roadmap for understanding the multicellular compartmentation of specialized metabolism.</title>
        <authorList>
            <person name="Sun S."/>
            <person name="Shen X."/>
            <person name="Li Y."/>
            <person name="Li Y."/>
            <person name="Wang S."/>
            <person name="Li R."/>
            <person name="Zhang H."/>
            <person name="Shen G."/>
            <person name="Guo B."/>
            <person name="Wei J."/>
            <person name="Xu J."/>
            <person name="St-Pierre B."/>
            <person name="Chen S."/>
            <person name="Sun C."/>
        </authorList>
    </citation>
    <scope>NUCLEOTIDE SEQUENCE [LARGE SCALE GENOMIC DNA]</scope>
</reference>
<keyword evidence="2" id="KW-1185">Reference proteome</keyword>
<evidence type="ECO:0000313" key="1">
    <source>
        <dbReference type="EMBL" id="KAI5662016.1"/>
    </source>
</evidence>
<gene>
    <name evidence="1" type="ORF">M9H77_21339</name>
</gene>
<proteinExistence type="predicted"/>
<protein>
    <submittedName>
        <fullName evidence="1">Uncharacterized protein</fullName>
    </submittedName>
</protein>
<organism evidence="1 2">
    <name type="scientific">Catharanthus roseus</name>
    <name type="common">Madagascar periwinkle</name>
    <name type="synonym">Vinca rosea</name>
    <dbReference type="NCBI Taxonomy" id="4058"/>
    <lineage>
        <taxon>Eukaryota</taxon>
        <taxon>Viridiplantae</taxon>
        <taxon>Streptophyta</taxon>
        <taxon>Embryophyta</taxon>
        <taxon>Tracheophyta</taxon>
        <taxon>Spermatophyta</taxon>
        <taxon>Magnoliopsida</taxon>
        <taxon>eudicotyledons</taxon>
        <taxon>Gunneridae</taxon>
        <taxon>Pentapetalae</taxon>
        <taxon>asterids</taxon>
        <taxon>lamiids</taxon>
        <taxon>Gentianales</taxon>
        <taxon>Apocynaceae</taxon>
        <taxon>Rauvolfioideae</taxon>
        <taxon>Vinceae</taxon>
        <taxon>Catharanthinae</taxon>
        <taxon>Catharanthus</taxon>
    </lineage>
</organism>
<accession>A0ACC0AN30</accession>
<sequence length="549" mass="61613">MKFYISARGIKRVTISSSVAVEDGGGGGGFGEVMKGKKSSVPGGGTRRMYHRVVLPIALIFALFLPFLFVRIAFLVLESASFCSSSPDCMEWRIFGGNDAALLREELTRAMVETTKTDDESEIGDAEDSTLLPSAFNDLVQDVTSKRQDIKAFAFKTKAMLAKMEHMVQSAKRREYINWHLASHGIPKSVQCLSLMLAEEYAVNALARSRLPPPEYVSSLSDPSFNHVALLTDNVLAASVVISSAVESSTNPEKLVFHVITDKKTYTAMHAWFAVNDISSAVVEVKGLHQYDWSHAVNIGVKEMFEIHRLIWNHEYVNLKMEDFEYHQECEMNLKVLSPSFISLLNHLRIYMPELFPDLNKIVFLDDDVVVQQDLSSLWELDLNGKVVGAVVDSGCGLDCCPGRRYKDYFNFTTPIISSKLDSKRCGWLYGMNVFDLQAWRKTNITRTYHQWLKLSLNSGFTLWHPGALPPALLAFEGHVHPINSSWHIAGLGHRSPQVSRYMLESAAVIHFSGPAKPWLEICAPEVRSLWYKHLNLSNEFINKCGIVG</sequence>
<dbReference type="Proteomes" id="UP001060085">
    <property type="component" value="Linkage Group LG05"/>
</dbReference>